<dbReference type="NCBIfam" id="TIGR01844">
    <property type="entry name" value="type_I_sec_TolC"/>
    <property type="match status" value="1"/>
</dbReference>
<evidence type="ECO:0000256" key="8">
    <source>
        <dbReference type="SAM" id="Coils"/>
    </source>
</evidence>
<dbReference type="GO" id="GO:1990281">
    <property type="term" value="C:efflux pump complex"/>
    <property type="evidence" value="ECO:0007669"/>
    <property type="project" value="TreeGrafter"/>
</dbReference>
<keyword evidence="9" id="KW-0732">Signal</keyword>
<evidence type="ECO:0000256" key="6">
    <source>
        <dbReference type="ARBA" id="ARBA00023136"/>
    </source>
</evidence>
<organism evidence="10 11">
    <name type="scientific">Candidatus Proximibacter danicus</name>
    <dbReference type="NCBI Taxonomy" id="2954365"/>
    <lineage>
        <taxon>Bacteria</taxon>
        <taxon>Pseudomonadati</taxon>
        <taxon>Pseudomonadota</taxon>
        <taxon>Betaproteobacteria</taxon>
        <taxon>Candidatus Proximibacter</taxon>
    </lineage>
</organism>
<dbReference type="InterPro" id="IPR051906">
    <property type="entry name" value="TolC-like"/>
</dbReference>
<keyword evidence="7" id="KW-0998">Cell outer membrane</keyword>
<dbReference type="GO" id="GO:0015562">
    <property type="term" value="F:efflux transmembrane transporter activity"/>
    <property type="evidence" value="ECO:0007669"/>
    <property type="project" value="InterPro"/>
</dbReference>
<sequence length="455" mass="49039">MFSKKTTGKLSQLALLVSAALAAGSASAADLLQIYRQALDNDPQFLAARHVMDAGREKESQGLSGLLPTLGVAANTQWNDIDRELKGSNVKAKAEYNSNGYTATLTQPLFRWQNIVAYQQGKMQAAQAEAQFAQARQEVILRVAQAYFDVLLAEENLRSLQAQKTAISQQLEQAKKNFEVGTATIVDTHEAQSRFDLSTAQEIAAEADLEIKRRALEVIVGKDPGALARLREKSQLEPPQPNALKPWVEAAETDAITVQVQQLALEIAAKETERNRAGHYPTLDAVVARGNASQSAALPTLGGPISPGFETTSTTAALQLNIPLFQGGYVNSKTREAAANREAARQQLEAARRNAAQSARQAFLGVSSGSAQVAALRAALVSSQSSLESNRLGYEVGVRINIDVLNAEQQVYVTRRDLARALHDTLLAQLKLKAAVGTLEEADLAKINALLQQPL</sequence>
<comment type="subcellular location">
    <subcellularLocation>
        <location evidence="1">Cell outer membrane</location>
    </subcellularLocation>
</comment>
<evidence type="ECO:0000256" key="9">
    <source>
        <dbReference type="SAM" id="SignalP"/>
    </source>
</evidence>
<evidence type="ECO:0000256" key="2">
    <source>
        <dbReference type="ARBA" id="ARBA00007613"/>
    </source>
</evidence>
<feature type="coiled-coil region" evidence="8">
    <location>
        <begin position="118"/>
        <end position="177"/>
    </location>
</feature>
<name>A0A9D7PQP2_9PROT</name>
<comment type="caution">
    <text evidence="10">The sequence shown here is derived from an EMBL/GenBank/DDBJ whole genome shotgun (WGS) entry which is preliminary data.</text>
</comment>
<reference evidence="10" key="1">
    <citation type="submission" date="2020-10" db="EMBL/GenBank/DDBJ databases">
        <title>Connecting structure to function with the recovery of over 1000 high-quality activated sludge metagenome-assembled genomes encoding full-length rRNA genes using long-read sequencing.</title>
        <authorList>
            <person name="Singleton C.M."/>
            <person name="Petriglieri F."/>
            <person name="Kristensen J.M."/>
            <person name="Kirkegaard R.H."/>
            <person name="Michaelsen T.Y."/>
            <person name="Andersen M.H."/>
            <person name="Karst S.M."/>
            <person name="Dueholm M.S."/>
            <person name="Nielsen P.H."/>
            <person name="Albertsen M."/>
        </authorList>
    </citation>
    <scope>NUCLEOTIDE SEQUENCE</scope>
    <source>
        <strain evidence="10">Hirt_18-Q3-R61-65_BATAC.395</strain>
    </source>
</reference>
<evidence type="ECO:0000256" key="5">
    <source>
        <dbReference type="ARBA" id="ARBA00022692"/>
    </source>
</evidence>
<evidence type="ECO:0000256" key="3">
    <source>
        <dbReference type="ARBA" id="ARBA00022448"/>
    </source>
</evidence>
<dbReference type="Gene3D" id="1.20.1600.10">
    <property type="entry name" value="Outer membrane efflux proteins (OEP)"/>
    <property type="match status" value="1"/>
</dbReference>
<keyword evidence="3" id="KW-0813">Transport</keyword>
<dbReference type="GO" id="GO:0015288">
    <property type="term" value="F:porin activity"/>
    <property type="evidence" value="ECO:0007669"/>
    <property type="project" value="TreeGrafter"/>
</dbReference>
<dbReference type="SUPFAM" id="SSF56954">
    <property type="entry name" value="Outer membrane efflux proteins (OEP)"/>
    <property type="match status" value="1"/>
</dbReference>
<dbReference type="Proteomes" id="UP000886689">
    <property type="component" value="Unassembled WGS sequence"/>
</dbReference>
<evidence type="ECO:0000256" key="1">
    <source>
        <dbReference type="ARBA" id="ARBA00004442"/>
    </source>
</evidence>
<feature type="chain" id="PRO_5039309037" evidence="9">
    <location>
        <begin position="29"/>
        <end position="455"/>
    </location>
</feature>
<keyword evidence="5" id="KW-0812">Transmembrane</keyword>
<evidence type="ECO:0000256" key="7">
    <source>
        <dbReference type="ARBA" id="ARBA00023237"/>
    </source>
</evidence>
<keyword evidence="8" id="KW-0175">Coiled coil</keyword>
<keyword evidence="4" id="KW-1134">Transmembrane beta strand</keyword>
<dbReference type="PANTHER" id="PTHR30026">
    <property type="entry name" value="OUTER MEMBRANE PROTEIN TOLC"/>
    <property type="match status" value="1"/>
</dbReference>
<dbReference type="Pfam" id="PF02321">
    <property type="entry name" value="OEP"/>
    <property type="match status" value="2"/>
</dbReference>
<protein>
    <submittedName>
        <fullName evidence="10">TolC family outer membrane protein</fullName>
    </submittedName>
</protein>
<comment type="similarity">
    <text evidence="2">Belongs to the outer membrane factor (OMF) (TC 1.B.17) family.</text>
</comment>
<dbReference type="PANTHER" id="PTHR30026:SF20">
    <property type="entry name" value="OUTER MEMBRANE PROTEIN TOLC"/>
    <property type="match status" value="1"/>
</dbReference>
<dbReference type="InterPro" id="IPR003423">
    <property type="entry name" value="OMP_efflux"/>
</dbReference>
<dbReference type="GO" id="GO:0009279">
    <property type="term" value="C:cell outer membrane"/>
    <property type="evidence" value="ECO:0007669"/>
    <property type="project" value="UniProtKB-SubCell"/>
</dbReference>
<dbReference type="EMBL" id="JADJUC010000012">
    <property type="protein sequence ID" value="MBK8524681.1"/>
    <property type="molecule type" value="Genomic_DNA"/>
</dbReference>
<proteinExistence type="inferred from homology"/>
<gene>
    <name evidence="10" type="ORF">IPL58_11615</name>
</gene>
<evidence type="ECO:0000313" key="11">
    <source>
        <dbReference type="Proteomes" id="UP000886689"/>
    </source>
</evidence>
<dbReference type="InterPro" id="IPR010130">
    <property type="entry name" value="T1SS_OMP_TolC"/>
</dbReference>
<keyword evidence="6" id="KW-0472">Membrane</keyword>
<feature type="signal peptide" evidence="9">
    <location>
        <begin position="1"/>
        <end position="28"/>
    </location>
</feature>
<accession>A0A9D7PQP2</accession>
<feature type="coiled-coil region" evidence="8">
    <location>
        <begin position="334"/>
        <end position="361"/>
    </location>
</feature>
<evidence type="ECO:0000313" key="10">
    <source>
        <dbReference type="EMBL" id="MBK8524681.1"/>
    </source>
</evidence>
<dbReference type="AlphaFoldDB" id="A0A9D7PQP2"/>
<evidence type="ECO:0000256" key="4">
    <source>
        <dbReference type="ARBA" id="ARBA00022452"/>
    </source>
</evidence>